<proteinExistence type="predicted"/>
<dbReference type="AlphaFoldDB" id="A0A108E5M8"/>
<evidence type="ECO:0008006" key="3">
    <source>
        <dbReference type="Google" id="ProtNLM"/>
    </source>
</evidence>
<dbReference type="EMBL" id="LPLZ01000086">
    <property type="protein sequence ID" value="KWN05143.1"/>
    <property type="molecule type" value="Genomic_DNA"/>
</dbReference>
<accession>A0A108E5M8</accession>
<gene>
    <name evidence="1" type="ORF">WT83_30010</name>
</gene>
<sequence length="270" mass="29953">MPQIKEDVTFQPSSVLTASMVPTLRPGAPLPGRRVERLPFAVRVVTDGDSLKRALQIRQAAYQRHVPDFARTMDQPETYDSDPGGLILLAEAKLSGRPIGTLRLQSNRFRPLSLEQSVDLPDWVSGRLIGATRLGVEAGEPGRMVRLALFKAFYLYCLQEQIDWMVVAARTPLDRIYAGLLFCDVFGEKEFRPLAHAQNIPHRIMAFQPGSAEALWRGARHSLYMFMMMTHHPDIDLSAAPSLEWSGTASTVLGQGGGVVMRTGPAWATR</sequence>
<reference evidence="1 2" key="1">
    <citation type="submission" date="2015-11" db="EMBL/GenBank/DDBJ databases">
        <title>Expanding the genomic diversity of Burkholderia species for the development of highly accurate diagnostics.</title>
        <authorList>
            <person name="Sahl J."/>
            <person name="Keim P."/>
            <person name="Wagner D."/>
        </authorList>
    </citation>
    <scope>NUCLEOTIDE SEQUENCE [LARGE SCALE GENOMIC DNA]</scope>
    <source>
        <strain evidence="1 2">MSMB793WGS</strain>
    </source>
</reference>
<evidence type="ECO:0000313" key="1">
    <source>
        <dbReference type="EMBL" id="KWN05143.1"/>
    </source>
</evidence>
<dbReference type="Proteomes" id="UP000068016">
    <property type="component" value="Unassembled WGS sequence"/>
</dbReference>
<organism evidence="1 2">
    <name type="scientific">Burkholderia territorii</name>
    <dbReference type="NCBI Taxonomy" id="1503055"/>
    <lineage>
        <taxon>Bacteria</taxon>
        <taxon>Pseudomonadati</taxon>
        <taxon>Pseudomonadota</taxon>
        <taxon>Betaproteobacteria</taxon>
        <taxon>Burkholderiales</taxon>
        <taxon>Burkholderiaceae</taxon>
        <taxon>Burkholderia</taxon>
        <taxon>Burkholderia cepacia complex</taxon>
    </lineage>
</organism>
<name>A0A108E5M8_9BURK</name>
<evidence type="ECO:0000313" key="2">
    <source>
        <dbReference type="Proteomes" id="UP000068016"/>
    </source>
</evidence>
<protein>
    <recommendedName>
        <fullName evidence="3">GNAT family N-acetyltransferase</fullName>
    </recommendedName>
</protein>
<dbReference type="InterPro" id="IPR016181">
    <property type="entry name" value="Acyl_CoA_acyltransferase"/>
</dbReference>
<comment type="caution">
    <text evidence="1">The sequence shown here is derived from an EMBL/GenBank/DDBJ whole genome shotgun (WGS) entry which is preliminary data.</text>
</comment>
<dbReference type="Gene3D" id="3.40.630.30">
    <property type="match status" value="1"/>
</dbReference>
<dbReference type="SUPFAM" id="SSF55729">
    <property type="entry name" value="Acyl-CoA N-acyltransferases (Nat)"/>
    <property type="match status" value="1"/>
</dbReference>
<dbReference type="RefSeq" id="WP_060348756.1">
    <property type="nucleotide sequence ID" value="NZ_LPLZ01000086.1"/>
</dbReference>